<dbReference type="InterPro" id="IPR011009">
    <property type="entry name" value="Kinase-like_dom_sf"/>
</dbReference>
<gene>
    <name evidence="7" type="ORF">ZEAMMB73_Zm00001d038106</name>
</gene>
<dbReference type="GO" id="GO:0005524">
    <property type="term" value="F:ATP binding"/>
    <property type="evidence" value="ECO:0007669"/>
    <property type="project" value="InterPro"/>
</dbReference>
<dbReference type="InterPro" id="IPR001841">
    <property type="entry name" value="Znf_RING"/>
</dbReference>
<evidence type="ECO:0000313" key="7">
    <source>
        <dbReference type="EMBL" id="AQK85664.1"/>
    </source>
</evidence>
<dbReference type="GO" id="GO:0009738">
    <property type="term" value="P:abscisic acid-activated signaling pathway"/>
    <property type="evidence" value="ECO:0007669"/>
    <property type="project" value="InterPro"/>
</dbReference>
<dbReference type="FunFam" id="1.25.40.20:FF:000280">
    <property type="entry name" value="E3 ubiquitin-protein ligase KEG"/>
    <property type="match status" value="1"/>
</dbReference>
<dbReference type="PROSITE" id="PS50088">
    <property type="entry name" value="ANK_REPEAT"/>
    <property type="match status" value="4"/>
</dbReference>
<dbReference type="Pfam" id="PF12796">
    <property type="entry name" value="Ank_2"/>
    <property type="match status" value="3"/>
</dbReference>
<dbReference type="Gene3D" id="3.30.40.10">
    <property type="entry name" value="Zinc/RING finger domain, C3HC4 (zinc finger)"/>
    <property type="match status" value="1"/>
</dbReference>
<dbReference type="PROSITE" id="PS50089">
    <property type="entry name" value="ZF_RING_2"/>
    <property type="match status" value="1"/>
</dbReference>
<dbReference type="InterPro" id="IPR000719">
    <property type="entry name" value="Prot_kinase_dom"/>
</dbReference>
<dbReference type="PROSITE" id="PS50011">
    <property type="entry name" value="PROTEIN_KINASE_DOM"/>
    <property type="match status" value="1"/>
</dbReference>
<evidence type="ECO:0000256" key="4">
    <source>
        <dbReference type="SAM" id="MobiDB-lite"/>
    </source>
</evidence>
<keyword evidence="1" id="KW-0479">Metal-binding</keyword>
<evidence type="ECO:0000256" key="1">
    <source>
        <dbReference type="ARBA" id="ARBA00022723"/>
    </source>
</evidence>
<evidence type="ECO:0000256" key="3">
    <source>
        <dbReference type="ARBA" id="ARBA00022833"/>
    </source>
</evidence>
<dbReference type="GO" id="GO:0008270">
    <property type="term" value="F:zinc ion binding"/>
    <property type="evidence" value="ECO:0007669"/>
    <property type="project" value="UniProtKB-KW"/>
</dbReference>
<accession>A0A1D6M3E0</accession>
<dbReference type="SUPFAM" id="SSF48403">
    <property type="entry name" value="Ankyrin repeat"/>
    <property type="match status" value="1"/>
</dbReference>
<reference evidence="7" key="1">
    <citation type="submission" date="2015-12" db="EMBL/GenBank/DDBJ databases">
        <title>Update maize B73 reference genome by single molecule sequencing technologies.</title>
        <authorList>
            <consortium name="Maize Genome Sequencing Project"/>
            <person name="Ware D."/>
        </authorList>
    </citation>
    <scope>NUCLEOTIDE SEQUENCE</scope>
    <source>
        <tissue evidence="7">Seedling</tissue>
    </source>
</reference>
<dbReference type="Gene3D" id="1.25.40.20">
    <property type="entry name" value="Ankyrin repeat-containing domain"/>
    <property type="match status" value="3"/>
</dbReference>
<keyword evidence="3" id="KW-0862">Zinc</keyword>
<dbReference type="InterPro" id="IPR013083">
    <property type="entry name" value="Znf_RING/FYVE/PHD"/>
</dbReference>
<dbReference type="SMART" id="SM00248">
    <property type="entry name" value="ANK"/>
    <property type="match status" value="9"/>
</dbReference>
<dbReference type="PANTHER" id="PTHR46960">
    <property type="entry name" value="E3 UBIQUITIN-PROTEIN LIGASE KEG"/>
    <property type="match status" value="1"/>
</dbReference>
<dbReference type="PROSITE" id="PS50297">
    <property type="entry name" value="ANK_REP_REGION"/>
    <property type="match status" value="3"/>
</dbReference>
<dbReference type="PROSITE" id="PS00518">
    <property type="entry name" value="ZF_RING_1"/>
    <property type="match status" value="1"/>
</dbReference>
<dbReference type="PRINTS" id="PR01415">
    <property type="entry name" value="ANKYRIN"/>
</dbReference>
<dbReference type="Pfam" id="PF13445">
    <property type="entry name" value="zf-RING_UBOX"/>
    <property type="match status" value="1"/>
</dbReference>
<dbReference type="SUPFAM" id="SSF57850">
    <property type="entry name" value="RING/U-box"/>
    <property type="match status" value="1"/>
</dbReference>
<feature type="region of interest" description="Disordered" evidence="4">
    <location>
        <begin position="77"/>
        <end position="115"/>
    </location>
</feature>
<dbReference type="GO" id="GO:0006952">
    <property type="term" value="P:defense response"/>
    <property type="evidence" value="ECO:0007669"/>
    <property type="project" value="InterPro"/>
</dbReference>
<feature type="domain" description="Protein kinase" evidence="5">
    <location>
        <begin position="131"/>
        <end position="423"/>
    </location>
</feature>
<dbReference type="PANTHER" id="PTHR46960:SF1">
    <property type="entry name" value="E3 UBIQUITIN-PROTEIN LIGASE KEG"/>
    <property type="match status" value="1"/>
</dbReference>
<evidence type="ECO:0000259" key="5">
    <source>
        <dbReference type="PROSITE" id="PS50011"/>
    </source>
</evidence>
<dbReference type="Gene3D" id="1.10.510.10">
    <property type="entry name" value="Transferase(Phosphotransferase) domain 1"/>
    <property type="match status" value="1"/>
</dbReference>
<dbReference type="FunFam" id="1.25.40.20:FF:000351">
    <property type="entry name" value="E3 ubiquitin-protein ligase KEG"/>
    <property type="match status" value="1"/>
</dbReference>
<dbReference type="FunFam" id="1.10.510.10:FF:000486">
    <property type="entry name" value="E3 ubiquitin-protein ligase KEG"/>
    <property type="match status" value="1"/>
</dbReference>
<evidence type="ECO:0000259" key="6">
    <source>
        <dbReference type="PROSITE" id="PS50089"/>
    </source>
</evidence>
<organism evidence="7">
    <name type="scientific">Zea mays</name>
    <name type="common">Maize</name>
    <dbReference type="NCBI Taxonomy" id="4577"/>
    <lineage>
        <taxon>Eukaryota</taxon>
        <taxon>Viridiplantae</taxon>
        <taxon>Streptophyta</taxon>
        <taxon>Embryophyta</taxon>
        <taxon>Tracheophyta</taxon>
        <taxon>Spermatophyta</taxon>
        <taxon>Magnoliopsida</taxon>
        <taxon>Liliopsida</taxon>
        <taxon>Poales</taxon>
        <taxon>Poaceae</taxon>
        <taxon>PACMAD clade</taxon>
        <taxon>Panicoideae</taxon>
        <taxon>Andropogonodae</taxon>
        <taxon>Andropogoneae</taxon>
        <taxon>Tripsacinae</taxon>
        <taxon>Zea</taxon>
    </lineage>
</organism>
<protein>
    <submittedName>
        <fullName evidence="7">E3 ubiquitin-protein ligase KEG</fullName>
    </submittedName>
</protein>
<dbReference type="GO" id="GO:0004842">
    <property type="term" value="F:ubiquitin-protein transferase activity"/>
    <property type="evidence" value="ECO:0007669"/>
    <property type="project" value="InterPro"/>
</dbReference>
<dbReference type="AlphaFoldDB" id="A0A1D6M3E0"/>
<proteinExistence type="predicted"/>
<keyword evidence="2" id="KW-0863">Zinc-finger</keyword>
<evidence type="ECO:0000256" key="2">
    <source>
        <dbReference type="ARBA" id="ARBA00022771"/>
    </source>
</evidence>
<dbReference type="SUPFAM" id="SSF56112">
    <property type="entry name" value="Protein kinase-like (PK-like)"/>
    <property type="match status" value="1"/>
</dbReference>
<name>A0A1D6M3E0_MAIZE</name>
<sequence length="1014" mass="110059">MRVPCCSLCNVRYDEEERTPLLLHCGHGFCRACLSRMLAAAPGATLPCPRCRHLTAVGNSVSALRKNFPILSLLSTSPSSPSFLHSDSGSSSDGSEDEDDFFARPSRRPAPAPAAAPPGCSFFDLASHPDLKLARRIGSGPPGPAGQEVWAGTLSRGGGVKRCKHQVAVKRVPLAAGDGLEVVQEEVERLRRASTWCRNVCTFHGAVRVGGHLCFVMDRYVGSVQAEMRQNGGRLTLEQILRYGADIARGIAELHAAGIVCMSIKPSNILLDAHGHAFVSDYGLSAILKNLTSRRVPDDSSAGIDATLLSPNYTAPEAWGPLKKSLNMFWDSANGISPESDAWSFGCTLVEMCTGAVPWAGLSAEEICKSVVKEKKPPPQYSRVVGVGLPGELWKMIGECLQFRASRRPSFQDMLKTFLRHLLDIPRSPPASPEIDFANENLPNGMQPPTTSILEMVHDNPNALHHLVCEGDAAGVRDLLAKAASERNDSLIRSLLEAQNTDGLTALHLACRRGSAELVEAIVAYQENVDILDKDEDPPIVFALAAGSPRCVRALVGRSASINSRLREGLGPTLAHVCAHHGQPECMQELLMAGADPNAVDGEGESVLHIAVARRYTDCAIVILENGGCRSMGISNSQHKTPLHLCIETWNTAVVRRWVEVASLEDIAETIDVPSPVGTALCMAAALKKEHEKEGRELVRILLAAGADSTAQDDPHCRTALHTAAMIDDVELVKIILEAGVDVNIRNAQNTTPLHVALNRGANSCVGLLLAAGANCNIQDDDGDNAFHIAADAAKMIRENLAWIAQMLLQPSPAVDVRNHRGWTLRDFLERLPREWIYEELMETLEDKGVHLSPTIGNLFDRYHQTSKDGSAGWGARFCSPNHMKKVFDGFLFLITQQAFLVMPLSKTICSPALIVHGQPHEKAIFLRSQVLQIGSHELNKMAPLKKLHMLTLQCHQRKQQAAICVYLLTQAANDLKKGRPGDLRIPQELQQKVHLLVHEQVAGNVLCSCSGQG</sequence>
<dbReference type="InterPro" id="IPR027370">
    <property type="entry name" value="Znf-RING_euk"/>
</dbReference>
<feature type="compositionally biased region" description="Low complexity" evidence="4">
    <location>
        <begin position="77"/>
        <end position="93"/>
    </location>
</feature>
<dbReference type="EMBL" id="CM000782">
    <property type="protein sequence ID" value="AQK85664.1"/>
    <property type="molecule type" value="Genomic_DNA"/>
</dbReference>
<dbReference type="InterPro" id="IPR002110">
    <property type="entry name" value="Ankyrin_rpt"/>
</dbReference>
<dbReference type="GO" id="GO:0016567">
    <property type="term" value="P:protein ubiquitination"/>
    <property type="evidence" value="ECO:0007669"/>
    <property type="project" value="InterPro"/>
</dbReference>
<dbReference type="FunFam" id="3.30.40.10:FF:000353">
    <property type="entry name" value="E3 ubiquitin-protein ligase KEG"/>
    <property type="match status" value="1"/>
</dbReference>
<feature type="domain" description="RING-type" evidence="6">
    <location>
        <begin position="6"/>
        <end position="52"/>
    </location>
</feature>
<dbReference type="InterPro" id="IPR044584">
    <property type="entry name" value="KEG"/>
</dbReference>
<dbReference type="GO" id="GO:0004672">
    <property type="term" value="F:protein kinase activity"/>
    <property type="evidence" value="ECO:0007669"/>
    <property type="project" value="InterPro"/>
</dbReference>
<dbReference type="SMART" id="SM00184">
    <property type="entry name" value="RING"/>
    <property type="match status" value="1"/>
</dbReference>
<dbReference type="FunFam" id="1.25.40.20:FF:000432">
    <property type="entry name" value="E3 ubiquitin-protein ligase KEG"/>
    <property type="match status" value="1"/>
</dbReference>
<dbReference type="InterPro" id="IPR017907">
    <property type="entry name" value="Znf_RING_CS"/>
</dbReference>
<dbReference type="InterPro" id="IPR036770">
    <property type="entry name" value="Ankyrin_rpt-contain_sf"/>
</dbReference>
<dbReference type="Pfam" id="PF00069">
    <property type="entry name" value="Pkinase"/>
    <property type="match status" value="1"/>
</dbReference>